<evidence type="ECO:0000313" key="3">
    <source>
        <dbReference type="Proteomes" id="UP000233425"/>
    </source>
</evidence>
<sequence>MIDFKTIADNADLIINGYAFTKSGDYIRVLNLNRLNKALVFDYNQEVIETSMDDIEIQIVFDYYNKNKKYMEV</sequence>
<comment type="caution">
    <text evidence="2">The sequence shown here is derived from an EMBL/GenBank/DDBJ whole genome shotgun (WGS) entry which is preliminary data.</text>
</comment>
<dbReference type="AlphaFoldDB" id="A0A2N0UJS7"/>
<reference evidence="2" key="1">
    <citation type="journal article" date="2018" name="Environ. Microbiol.">
        <title>Sporulation capability and amylosome conservation among diverse human colonic and rumen isolates of the keystone starch-degrader Ruminococcus bromii.</title>
        <authorList>
            <person name="Mukhopadhya I."/>
            <person name="Morais S."/>
            <person name="Laverde-Gomez J."/>
            <person name="Sheridan P.O."/>
            <person name="Walker A.W."/>
            <person name="Kelly W."/>
            <person name="Klieve A.V."/>
            <person name="Ouwerkerk D."/>
            <person name="Duncan S.H."/>
            <person name="Louis P."/>
            <person name="Koropatkin N."/>
            <person name="Cockburn D."/>
            <person name="Kibler R."/>
            <person name="Cooper P.J."/>
            <person name="Sandoval C."/>
            <person name="Crost E."/>
            <person name="Juge N."/>
            <person name="Bayer E.A."/>
            <person name="Flint H.J."/>
        </authorList>
    </citation>
    <scope>NUCLEOTIDE SEQUENCE [LARGE SCALE GENOMIC DNA]</scope>
    <source>
        <strain evidence="2">ATCC 27255</strain>
    </source>
</reference>
<name>A0A2N0UJS7_9FIRM</name>
<accession>A0A2N0UJS7</accession>
<dbReference type="Proteomes" id="UP000233425">
    <property type="component" value="Unassembled WGS sequence"/>
</dbReference>
<dbReference type="Pfam" id="PF24848">
    <property type="entry name" value="DUF7723"/>
    <property type="match status" value="1"/>
</dbReference>
<dbReference type="EMBL" id="NNSR01000072">
    <property type="protein sequence ID" value="PKD27235.1"/>
    <property type="molecule type" value="Genomic_DNA"/>
</dbReference>
<feature type="domain" description="DUF7723" evidence="1">
    <location>
        <begin position="1"/>
        <end position="71"/>
    </location>
</feature>
<evidence type="ECO:0000313" key="2">
    <source>
        <dbReference type="EMBL" id="PKD27235.1"/>
    </source>
</evidence>
<gene>
    <name evidence="2" type="ORF">RBATCC27255_01624</name>
</gene>
<keyword evidence="3" id="KW-1185">Reference proteome</keyword>
<organism evidence="2 3">
    <name type="scientific">Ruminococcus bromii</name>
    <dbReference type="NCBI Taxonomy" id="40518"/>
    <lineage>
        <taxon>Bacteria</taxon>
        <taxon>Bacillati</taxon>
        <taxon>Bacillota</taxon>
        <taxon>Clostridia</taxon>
        <taxon>Eubacteriales</taxon>
        <taxon>Oscillospiraceae</taxon>
        <taxon>Ruminococcus</taxon>
    </lineage>
</organism>
<protein>
    <recommendedName>
        <fullName evidence="1">DUF7723 domain-containing protein</fullName>
    </recommendedName>
</protein>
<evidence type="ECO:0000259" key="1">
    <source>
        <dbReference type="Pfam" id="PF24848"/>
    </source>
</evidence>
<dbReference type="InterPro" id="IPR056140">
    <property type="entry name" value="DUF7723"/>
</dbReference>
<dbReference type="RefSeq" id="WP_101029556.1">
    <property type="nucleotide sequence ID" value="NZ_CABMMZ010000072.1"/>
</dbReference>
<proteinExistence type="predicted"/>